<accession>A0A662YP36</accession>
<gene>
    <name evidence="2" type="ORF">EOD39_13952</name>
</gene>
<sequence>MLAATSLQAGSSNDTAAGRGRQQHYGGQGPTNDTAAGRGRQQHYGGQGPTNDTAAGRGRQQHYGGQGPTNDTAAGRGRQQHYGGQGPTTTQRQAEVSSKAMVGKVRQQWQAPKWGLPGAALELPPAVSCHRSLKAVPQVIMRGSGDQNRPSHCASTADAGVSFCNIRDDHQCRRGHRLSWGQSKGLNLLPGQYSRTWTIWLFKSIIFLSQVAWPTQHSV</sequence>
<reference evidence="2 3" key="1">
    <citation type="submission" date="2019-01" db="EMBL/GenBank/DDBJ databases">
        <title>Draft Genome and Complete Hox-Cluster Characterization of the Sterlet Sturgeon (Acipenser ruthenus).</title>
        <authorList>
            <person name="Wei Q."/>
        </authorList>
    </citation>
    <scope>NUCLEOTIDE SEQUENCE [LARGE SCALE GENOMIC DNA]</scope>
    <source>
        <strain evidence="2">WHYD16114868_AA</strain>
        <tissue evidence="2">Blood</tissue>
    </source>
</reference>
<evidence type="ECO:0000313" key="3">
    <source>
        <dbReference type="Proteomes" id="UP000289886"/>
    </source>
</evidence>
<evidence type="ECO:0000256" key="1">
    <source>
        <dbReference type="SAM" id="MobiDB-lite"/>
    </source>
</evidence>
<dbReference type="Proteomes" id="UP000289886">
    <property type="component" value="Unassembled WGS sequence"/>
</dbReference>
<proteinExistence type="predicted"/>
<feature type="compositionally biased region" description="Polar residues" evidence="1">
    <location>
        <begin position="1"/>
        <end position="15"/>
    </location>
</feature>
<feature type="region of interest" description="Disordered" evidence="1">
    <location>
        <begin position="1"/>
        <end position="101"/>
    </location>
</feature>
<evidence type="ECO:0000313" key="2">
    <source>
        <dbReference type="EMBL" id="RXM97816.1"/>
    </source>
</evidence>
<protein>
    <submittedName>
        <fullName evidence="2">Uncharacterized protein</fullName>
    </submittedName>
</protein>
<keyword evidence="3" id="KW-1185">Reference proteome</keyword>
<name>A0A662YP36_ACIRT</name>
<dbReference type="EMBL" id="SCEB01000926">
    <property type="protein sequence ID" value="RXM97816.1"/>
    <property type="molecule type" value="Genomic_DNA"/>
</dbReference>
<comment type="caution">
    <text evidence="2">The sequence shown here is derived from an EMBL/GenBank/DDBJ whole genome shotgun (WGS) entry which is preliminary data.</text>
</comment>
<feature type="compositionally biased region" description="Polar residues" evidence="1">
    <location>
        <begin position="87"/>
        <end position="96"/>
    </location>
</feature>
<dbReference type="AlphaFoldDB" id="A0A662YP36"/>
<organism evidence="2 3">
    <name type="scientific">Acipenser ruthenus</name>
    <name type="common">Sterlet sturgeon</name>
    <dbReference type="NCBI Taxonomy" id="7906"/>
    <lineage>
        <taxon>Eukaryota</taxon>
        <taxon>Metazoa</taxon>
        <taxon>Chordata</taxon>
        <taxon>Craniata</taxon>
        <taxon>Vertebrata</taxon>
        <taxon>Euteleostomi</taxon>
        <taxon>Actinopterygii</taxon>
        <taxon>Chondrostei</taxon>
        <taxon>Acipenseriformes</taxon>
        <taxon>Acipenseridae</taxon>
        <taxon>Acipenser</taxon>
    </lineage>
</organism>